<keyword evidence="2" id="KW-1185">Reference proteome</keyword>
<evidence type="ECO:0000313" key="1">
    <source>
        <dbReference type="EMBL" id="KAK8892443.1"/>
    </source>
</evidence>
<evidence type="ECO:0008006" key="3">
    <source>
        <dbReference type="Google" id="ProtNLM"/>
    </source>
</evidence>
<dbReference type="Gene3D" id="1.25.10.10">
    <property type="entry name" value="Leucine-rich Repeat Variant"/>
    <property type="match status" value="1"/>
</dbReference>
<evidence type="ECO:0000313" key="2">
    <source>
        <dbReference type="Proteomes" id="UP001470230"/>
    </source>
</evidence>
<dbReference type="EMBL" id="JAPFFF010000004">
    <property type="protein sequence ID" value="KAK8892443.1"/>
    <property type="molecule type" value="Genomic_DNA"/>
</dbReference>
<proteinExistence type="predicted"/>
<accession>A0ABR2KNN4</accession>
<comment type="caution">
    <text evidence="1">The sequence shown here is derived from an EMBL/GenBank/DDBJ whole genome shotgun (WGS) entry which is preliminary data.</text>
</comment>
<name>A0ABR2KNN4_9EUKA</name>
<reference evidence="1 2" key="1">
    <citation type="submission" date="2024-04" db="EMBL/GenBank/DDBJ databases">
        <title>Tritrichomonas musculus Genome.</title>
        <authorList>
            <person name="Alves-Ferreira E."/>
            <person name="Grigg M."/>
            <person name="Lorenzi H."/>
            <person name="Galac M."/>
        </authorList>
    </citation>
    <scope>NUCLEOTIDE SEQUENCE [LARGE SCALE GENOMIC DNA]</scope>
    <source>
        <strain evidence="1 2">EAF2021</strain>
    </source>
</reference>
<gene>
    <name evidence="1" type="ORF">M9Y10_029671</name>
</gene>
<protein>
    <recommendedName>
        <fullName evidence="3">Importin N-terminal domain-containing protein</fullName>
    </recommendedName>
</protein>
<dbReference type="SUPFAM" id="SSF48371">
    <property type="entry name" value="ARM repeat"/>
    <property type="match status" value="1"/>
</dbReference>
<sequence>MSTEEHKTALKEYGAAIIAGSRPETLDVPVFELDSKDFLSLLDNINSQNDEELKTGFYYSLRRQLEKNFQKYDENTQSQIKSTLLTCAQTIKNEKLLFGILAALNSLFTMSNGDWPELISFIFSDSDPEANDQLRSHILSSFTFLRSEGFINAHSQQLIPLIQRFLKINFPNISKSMLLSILSLCLQGEIVDNAPNDDQNQDDSIEKVSITEDLFNDVWEVAIEIANTPKYHSVYPALQQMCQNVKDFRNHASVSVKKITETFSDSNSDLESRLTTIIPLLRLFPFLDDQTILGYIVPSAIECLTFDYFASMSIIQHISEADVELFENDLITALWKLLLTEINENTNKRNAAIALFAPLADQIINTIDDSLDIIIQSIVLSLNAINDSNQSHEGAQFTALVAITTLRSIIPRFEKDNSEIFHSLLPHTTTCDNETLLHEANKTMRELLETGHFSTPEYEKELIDLFPKFNDINIGLFAKLIKSLISGDEEPGLSLAEPVYDFALPFLNKDSKLLRENALGLELFALLAQISNDYVEDQVQDGLDVATTILSSNESEYFPPAALFLSVIAVSFAEESRETILKVLPRLIEIVGTRISYSNDQLKIEPKQLANVAVSTCEIVKEFDLRDSASELAQDAIDMLRSKDGFQKINRCGAEMLNIISKCLLPDDANKVFKNVTQYLTDANSDERSEAEKELDNDIAENSIHALKKILKKYKSISFDDADEITKRLFGELGGIRGLPTSIEQIEDPETYVFSYIKTFIIRFNKNANYKNKIHFYIKSLMRMSDIIDNEVLPLLLDPIEAAIDNKILPGEDVYKFLEHITSMIDVEDSDITTSLLTAITSIVRSYIQVVDIPKMINLLNFLWDNVDETEEDVELPMAIAMITLELYSNTEEKEKQNDEGELKFDEQLLIELLGILPLPPDICDLEHVISSVLKIADKNWARSKEEILISISVFMAKVCLMKKNDLDQYDVTPGTIPQMRKKLKEIASSSKNIENQLKTEFQDKASSIAAILK</sequence>
<dbReference type="InterPro" id="IPR016024">
    <property type="entry name" value="ARM-type_fold"/>
</dbReference>
<organism evidence="1 2">
    <name type="scientific">Tritrichomonas musculus</name>
    <dbReference type="NCBI Taxonomy" id="1915356"/>
    <lineage>
        <taxon>Eukaryota</taxon>
        <taxon>Metamonada</taxon>
        <taxon>Parabasalia</taxon>
        <taxon>Tritrichomonadida</taxon>
        <taxon>Tritrichomonadidae</taxon>
        <taxon>Tritrichomonas</taxon>
    </lineage>
</organism>
<dbReference type="Proteomes" id="UP001470230">
    <property type="component" value="Unassembled WGS sequence"/>
</dbReference>
<dbReference type="InterPro" id="IPR011989">
    <property type="entry name" value="ARM-like"/>
</dbReference>